<evidence type="ECO:0000256" key="9">
    <source>
        <dbReference type="ARBA" id="ARBA00023180"/>
    </source>
</evidence>
<accession>A0A0D3BJV8</accession>
<keyword evidence="9" id="KW-0325">Glycoprotein</keyword>
<dbReference type="InterPro" id="IPR029044">
    <property type="entry name" value="Nucleotide-diphossugar_trans"/>
</dbReference>
<dbReference type="eggNOG" id="KOG1476">
    <property type="taxonomic scope" value="Eukaryota"/>
</dbReference>
<dbReference type="Proteomes" id="UP000032141">
    <property type="component" value="Chromosome C3"/>
</dbReference>
<evidence type="ECO:0000256" key="11">
    <source>
        <dbReference type="RuleBase" id="RU363127"/>
    </source>
</evidence>
<keyword evidence="5 11" id="KW-0735">Signal-anchor</keyword>
<comment type="function">
    <text evidence="11">Involved in the synthesis of glucuronoxylan hemicellulose in secondary cell walls.</text>
</comment>
<dbReference type="GO" id="GO:0015018">
    <property type="term" value="F:galactosylgalactosylxylosylprotein 3-beta-glucuronosyltransferase activity"/>
    <property type="evidence" value="ECO:0007669"/>
    <property type="project" value="InterPro"/>
</dbReference>
<dbReference type="Pfam" id="PF03360">
    <property type="entry name" value="Glyco_transf_43"/>
    <property type="match status" value="1"/>
</dbReference>
<dbReference type="Gramene" id="Bo3g153620.1">
    <property type="protein sequence ID" value="Bo3g153620.1"/>
    <property type="gene ID" value="Bo3g153620"/>
</dbReference>
<evidence type="ECO:0000256" key="5">
    <source>
        <dbReference type="ARBA" id="ARBA00022968"/>
    </source>
</evidence>
<keyword evidence="4" id="KW-0812">Transmembrane</keyword>
<evidence type="ECO:0000256" key="4">
    <source>
        <dbReference type="ARBA" id="ARBA00022692"/>
    </source>
</evidence>
<dbReference type="SUPFAM" id="SSF53448">
    <property type="entry name" value="Nucleotide-diphospho-sugar transferases"/>
    <property type="match status" value="1"/>
</dbReference>
<dbReference type="PANTHER" id="PTHR10896:SF17">
    <property type="entry name" value="BETA-1,4-XYLOSYLTRANSFERASE IRX14H-RELATED"/>
    <property type="match status" value="1"/>
</dbReference>
<keyword evidence="8" id="KW-0472">Membrane</keyword>
<reference evidence="12 13" key="1">
    <citation type="journal article" date="2014" name="Genome Biol.">
        <title>Transcriptome and methylome profiling reveals relics of genome dominance in the mesopolyploid Brassica oleracea.</title>
        <authorList>
            <person name="Parkin I.A."/>
            <person name="Koh C."/>
            <person name="Tang H."/>
            <person name="Robinson S.J."/>
            <person name="Kagale S."/>
            <person name="Clarke W.E."/>
            <person name="Town C.D."/>
            <person name="Nixon J."/>
            <person name="Krishnakumar V."/>
            <person name="Bidwell S.L."/>
            <person name="Denoeud F."/>
            <person name="Belcram H."/>
            <person name="Links M.G."/>
            <person name="Just J."/>
            <person name="Clarke C."/>
            <person name="Bender T."/>
            <person name="Huebert T."/>
            <person name="Mason A.S."/>
            <person name="Pires J.C."/>
            <person name="Barker G."/>
            <person name="Moore J."/>
            <person name="Walley P.G."/>
            <person name="Manoli S."/>
            <person name="Batley J."/>
            <person name="Edwards D."/>
            <person name="Nelson M.N."/>
            <person name="Wang X."/>
            <person name="Paterson A.H."/>
            <person name="King G."/>
            <person name="Bancroft I."/>
            <person name="Chalhoub B."/>
            <person name="Sharpe A.G."/>
        </authorList>
    </citation>
    <scope>NUCLEOTIDE SEQUENCE</scope>
    <source>
        <strain evidence="12 13">cv. TO1000</strain>
    </source>
</reference>
<dbReference type="GO" id="GO:0071555">
    <property type="term" value="P:cell wall organization"/>
    <property type="evidence" value="ECO:0007669"/>
    <property type="project" value="UniProtKB-KW"/>
</dbReference>
<dbReference type="GO" id="GO:0009834">
    <property type="term" value="P:plant-type secondary cell wall biogenesis"/>
    <property type="evidence" value="ECO:0007669"/>
    <property type="project" value="TreeGrafter"/>
</dbReference>
<keyword evidence="3 11" id="KW-0808">Transferase</keyword>
<dbReference type="GO" id="GO:0042285">
    <property type="term" value="F:xylosyltransferase activity"/>
    <property type="evidence" value="ECO:0007669"/>
    <property type="project" value="TreeGrafter"/>
</dbReference>
<evidence type="ECO:0000256" key="8">
    <source>
        <dbReference type="ARBA" id="ARBA00023136"/>
    </source>
</evidence>
<dbReference type="EnsemblPlants" id="Bo3g153620.1">
    <property type="protein sequence ID" value="Bo3g153620.1"/>
    <property type="gene ID" value="Bo3g153620"/>
</dbReference>
<organism evidence="12 13">
    <name type="scientific">Brassica oleracea var. oleracea</name>
    <dbReference type="NCBI Taxonomy" id="109376"/>
    <lineage>
        <taxon>Eukaryota</taxon>
        <taxon>Viridiplantae</taxon>
        <taxon>Streptophyta</taxon>
        <taxon>Embryophyta</taxon>
        <taxon>Tracheophyta</taxon>
        <taxon>Spermatophyta</taxon>
        <taxon>Magnoliopsida</taxon>
        <taxon>eudicotyledons</taxon>
        <taxon>Gunneridae</taxon>
        <taxon>Pentapetalae</taxon>
        <taxon>rosids</taxon>
        <taxon>malvids</taxon>
        <taxon>Brassicales</taxon>
        <taxon>Brassicaceae</taxon>
        <taxon>Brassiceae</taxon>
        <taxon>Brassica</taxon>
    </lineage>
</organism>
<evidence type="ECO:0000256" key="10">
    <source>
        <dbReference type="ARBA" id="ARBA00023316"/>
    </source>
</evidence>
<dbReference type="GO" id="GO:0000139">
    <property type="term" value="C:Golgi membrane"/>
    <property type="evidence" value="ECO:0007669"/>
    <property type="project" value="UniProtKB-SubCell"/>
</dbReference>
<evidence type="ECO:0000256" key="3">
    <source>
        <dbReference type="ARBA" id="ARBA00022679"/>
    </source>
</evidence>
<dbReference type="Gene3D" id="3.90.550.10">
    <property type="entry name" value="Spore Coat Polysaccharide Biosynthesis Protein SpsA, Chain A"/>
    <property type="match status" value="1"/>
</dbReference>
<keyword evidence="7 11" id="KW-0333">Golgi apparatus</keyword>
<keyword evidence="6" id="KW-1133">Transmembrane helix</keyword>
<evidence type="ECO:0000256" key="2">
    <source>
        <dbReference type="ARBA" id="ARBA00007706"/>
    </source>
</evidence>
<proteinExistence type="inferred from homology"/>
<dbReference type="EC" id="2.4.-.-" evidence="11"/>
<comment type="similarity">
    <text evidence="2 11">Belongs to the glycosyltransferase 43 family.</text>
</comment>
<reference evidence="12" key="2">
    <citation type="submission" date="2015-03" db="UniProtKB">
        <authorList>
            <consortium name="EnsemblPlants"/>
        </authorList>
    </citation>
    <scope>IDENTIFICATION</scope>
</reference>
<dbReference type="HOGENOM" id="CLU_2136969_0_0_1"/>
<evidence type="ECO:0000256" key="7">
    <source>
        <dbReference type="ARBA" id="ARBA00023034"/>
    </source>
</evidence>
<dbReference type="STRING" id="109376.A0A0D3BJV8"/>
<keyword evidence="10 11" id="KW-0961">Cell wall biogenesis/degradation</keyword>
<evidence type="ECO:0000256" key="1">
    <source>
        <dbReference type="ARBA" id="ARBA00004323"/>
    </source>
</evidence>
<evidence type="ECO:0000313" key="12">
    <source>
        <dbReference type="EnsemblPlants" id="Bo3g153620.1"/>
    </source>
</evidence>
<name>A0A0D3BJV8_BRAOL</name>
<comment type="subcellular location">
    <subcellularLocation>
        <location evidence="1 11">Golgi apparatus membrane</location>
        <topology evidence="1 11">Single-pass type II membrane protein</topology>
    </subcellularLocation>
</comment>
<protein>
    <recommendedName>
        <fullName evidence="11">Glycosyltransferases</fullName>
        <ecNumber evidence="11">2.4.-.-</ecNumber>
    </recommendedName>
</protein>
<keyword evidence="13" id="KW-1185">Reference proteome</keyword>
<dbReference type="PANTHER" id="PTHR10896">
    <property type="entry name" value="GALACTOSYLGALACTOSYLXYLOSYLPROTEIN 3-BETA-GLUCURONOSYLTRANSFERASE BETA-1,3-GLUCURONYLTRANSFERASE"/>
    <property type="match status" value="1"/>
</dbReference>
<dbReference type="GO" id="GO:0010417">
    <property type="term" value="P:glucuronoxylan biosynthetic process"/>
    <property type="evidence" value="ECO:0007669"/>
    <property type="project" value="TreeGrafter"/>
</dbReference>
<evidence type="ECO:0000256" key="6">
    <source>
        <dbReference type="ARBA" id="ARBA00022989"/>
    </source>
</evidence>
<sequence>MPNTLGGSSSFEANCEGRKLDGVVVLVDDSNMHSMEFFDEIQNVKWLGAVCVGILANAEEMVTSMNEEDWKSAVYIDDIAVVLPQRLEWFGFVVNSSLLWEEGENKPRGWVVE</sequence>
<evidence type="ECO:0000313" key="13">
    <source>
        <dbReference type="Proteomes" id="UP000032141"/>
    </source>
</evidence>
<dbReference type="InterPro" id="IPR005027">
    <property type="entry name" value="Glyco_trans_43"/>
</dbReference>
<dbReference type="AlphaFoldDB" id="A0A0D3BJV8"/>